<proteinExistence type="inferred from homology"/>
<evidence type="ECO:0000256" key="10">
    <source>
        <dbReference type="RuleBase" id="RU362123"/>
    </source>
</evidence>
<evidence type="ECO:0000313" key="13">
    <source>
        <dbReference type="EMBL" id="MFC3101700.1"/>
    </source>
</evidence>
<evidence type="ECO:0000256" key="11">
    <source>
        <dbReference type="SAM" id="MobiDB-lite"/>
    </source>
</evidence>
<dbReference type="InterPro" id="IPR003538">
    <property type="entry name" value="TonB"/>
</dbReference>
<evidence type="ECO:0000256" key="5">
    <source>
        <dbReference type="ARBA" id="ARBA00022519"/>
    </source>
</evidence>
<keyword evidence="14" id="KW-1185">Reference proteome</keyword>
<accession>A0ABV7EJT5</accession>
<feature type="compositionally biased region" description="Pro residues" evidence="11">
    <location>
        <begin position="78"/>
        <end position="99"/>
    </location>
</feature>
<evidence type="ECO:0000256" key="7">
    <source>
        <dbReference type="ARBA" id="ARBA00022927"/>
    </source>
</evidence>
<keyword evidence="7 10" id="KW-0653">Protein transport</keyword>
<evidence type="ECO:0000256" key="9">
    <source>
        <dbReference type="ARBA" id="ARBA00023136"/>
    </source>
</evidence>
<evidence type="ECO:0000256" key="2">
    <source>
        <dbReference type="ARBA" id="ARBA00006555"/>
    </source>
</evidence>
<dbReference type="EMBL" id="JBHRSU010000035">
    <property type="protein sequence ID" value="MFC3101700.1"/>
    <property type="molecule type" value="Genomic_DNA"/>
</dbReference>
<comment type="subcellular location">
    <subcellularLocation>
        <location evidence="1 10">Cell inner membrane</location>
        <topology evidence="1 10">Single-pass membrane protein</topology>
        <orientation evidence="1 10">Periplasmic side</orientation>
    </subcellularLocation>
</comment>
<protein>
    <recommendedName>
        <fullName evidence="10">Protein TonB</fullName>
    </recommendedName>
</protein>
<dbReference type="NCBIfam" id="TIGR01352">
    <property type="entry name" value="tonB_Cterm"/>
    <property type="match status" value="1"/>
</dbReference>
<keyword evidence="8" id="KW-1133">Transmembrane helix</keyword>
<organism evidence="13 14">
    <name type="scientific">Alteraurantiacibacter lauratis</name>
    <dbReference type="NCBI Taxonomy" id="2054627"/>
    <lineage>
        <taxon>Bacteria</taxon>
        <taxon>Pseudomonadati</taxon>
        <taxon>Pseudomonadota</taxon>
        <taxon>Alphaproteobacteria</taxon>
        <taxon>Sphingomonadales</taxon>
        <taxon>Erythrobacteraceae</taxon>
        <taxon>Alteraurantiacibacter</taxon>
    </lineage>
</organism>
<dbReference type="PANTHER" id="PTHR33446">
    <property type="entry name" value="PROTEIN TONB-RELATED"/>
    <property type="match status" value="1"/>
</dbReference>
<dbReference type="Gene3D" id="3.30.1150.10">
    <property type="match status" value="1"/>
</dbReference>
<dbReference type="PROSITE" id="PS52015">
    <property type="entry name" value="TONB_CTD"/>
    <property type="match status" value="1"/>
</dbReference>
<dbReference type="RefSeq" id="WP_336918874.1">
    <property type="nucleotide sequence ID" value="NZ_JBANRN010000006.1"/>
</dbReference>
<keyword evidence="6" id="KW-0812">Transmembrane</keyword>
<feature type="compositionally biased region" description="Low complexity" evidence="11">
    <location>
        <begin position="105"/>
        <end position="141"/>
    </location>
</feature>
<dbReference type="InterPro" id="IPR051045">
    <property type="entry name" value="TonB-dependent_transducer"/>
</dbReference>
<keyword evidence="10" id="KW-0735">Signal-anchor</keyword>
<dbReference type="SUPFAM" id="SSF74653">
    <property type="entry name" value="TolA/TonB C-terminal domain"/>
    <property type="match status" value="1"/>
</dbReference>
<evidence type="ECO:0000256" key="6">
    <source>
        <dbReference type="ARBA" id="ARBA00022692"/>
    </source>
</evidence>
<dbReference type="InterPro" id="IPR006260">
    <property type="entry name" value="TonB/TolA_C"/>
</dbReference>
<comment type="caution">
    <text evidence="13">The sequence shown here is derived from an EMBL/GenBank/DDBJ whole genome shotgun (WGS) entry which is preliminary data.</text>
</comment>
<name>A0ABV7EJT5_9SPHN</name>
<keyword evidence="9" id="KW-0472">Membrane</keyword>
<evidence type="ECO:0000313" key="14">
    <source>
        <dbReference type="Proteomes" id="UP001595378"/>
    </source>
</evidence>
<dbReference type="InterPro" id="IPR037682">
    <property type="entry name" value="TonB_C"/>
</dbReference>
<keyword evidence="3 10" id="KW-0813">Transport</keyword>
<evidence type="ECO:0000256" key="1">
    <source>
        <dbReference type="ARBA" id="ARBA00004383"/>
    </source>
</evidence>
<keyword evidence="5 10" id="KW-0997">Cell inner membrane</keyword>
<gene>
    <name evidence="13" type="ORF">ACFODK_12450</name>
</gene>
<sequence>MTAPSKEWRHWQIAALLALAAHVAVAGLVLSWTRSATPNEPEPVVLVELPPLGAAAPALASAPRPAPQPIRSQARPPIAMPPVAAPPRPDPAILPPPAPTRSDVAEAPASAPSPAPETAAQAASAAPVATSAAATGPGTSPLPGTDPRARQQEADYFALVSAHLNRRKVYPTEARRARQQGVVTVRFTVNRQGHVSNVSIRRSSGHALLDSATLDLLQRVAPLPPMPSSMQRDSITLSLPIDYSLRTN</sequence>
<evidence type="ECO:0000256" key="3">
    <source>
        <dbReference type="ARBA" id="ARBA00022448"/>
    </source>
</evidence>
<dbReference type="Proteomes" id="UP001595378">
    <property type="component" value="Unassembled WGS sequence"/>
</dbReference>
<evidence type="ECO:0000256" key="4">
    <source>
        <dbReference type="ARBA" id="ARBA00022475"/>
    </source>
</evidence>
<comment type="similarity">
    <text evidence="2 10">Belongs to the TonB family.</text>
</comment>
<reference evidence="14" key="1">
    <citation type="journal article" date="2019" name="Int. J. Syst. Evol. Microbiol.">
        <title>The Global Catalogue of Microorganisms (GCM) 10K type strain sequencing project: providing services to taxonomists for standard genome sequencing and annotation.</title>
        <authorList>
            <consortium name="The Broad Institute Genomics Platform"/>
            <consortium name="The Broad Institute Genome Sequencing Center for Infectious Disease"/>
            <person name="Wu L."/>
            <person name="Ma J."/>
        </authorList>
    </citation>
    <scope>NUCLEOTIDE SEQUENCE [LARGE SCALE GENOMIC DNA]</scope>
    <source>
        <strain evidence="14">KCTC 52606</strain>
    </source>
</reference>
<comment type="function">
    <text evidence="10">Interacts with outer membrane receptor proteins that carry out high-affinity binding and energy dependent uptake into the periplasmic space of specific substrates. It could act to transduce energy from the cytoplasmic membrane to specific energy-requiring processes in the outer membrane, resulting in the release into the periplasm of ligands bound by these outer membrane proteins.</text>
</comment>
<feature type="region of interest" description="Disordered" evidence="11">
    <location>
        <begin position="58"/>
        <end position="148"/>
    </location>
</feature>
<dbReference type="PRINTS" id="PR01374">
    <property type="entry name" value="TONBPROTEIN"/>
</dbReference>
<keyword evidence="4 10" id="KW-1003">Cell membrane</keyword>
<dbReference type="PANTHER" id="PTHR33446:SF2">
    <property type="entry name" value="PROTEIN TONB"/>
    <property type="match status" value="1"/>
</dbReference>
<evidence type="ECO:0000259" key="12">
    <source>
        <dbReference type="PROSITE" id="PS52015"/>
    </source>
</evidence>
<feature type="domain" description="TonB C-terminal" evidence="12">
    <location>
        <begin position="155"/>
        <end position="248"/>
    </location>
</feature>
<dbReference type="Pfam" id="PF03544">
    <property type="entry name" value="TonB_C"/>
    <property type="match status" value="1"/>
</dbReference>
<evidence type="ECO:0000256" key="8">
    <source>
        <dbReference type="ARBA" id="ARBA00022989"/>
    </source>
</evidence>